<dbReference type="KEGG" id="samy:DB32_001734"/>
<name>A0A0F6YGE6_9BACT</name>
<proteinExistence type="predicted"/>
<dbReference type="EMBL" id="CP011125">
    <property type="protein sequence ID" value="AKF04585.1"/>
    <property type="molecule type" value="Genomic_DNA"/>
</dbReference>
<evidence type="ECO:0000313" key="3">
    <source>
        <dbReference type="Proteomes" id="UP000034883"/>
    </source>
</evidence>
<dbReference type="Proteomes" id="UP000034883">
    <property type="component" value="Chromosome"/>
</dbReference>
<dbReference type="STRING" id="927083.DB32_001734"/>
<dbReference type="AlphaFoldDB" id="A0A0F6YGE6"/>
<accession>A0A0F6YGE6</accession>
<keyword evidence="3" id="KW-1185">Reference proteome</keyword>
<organism evidence="2 3">
    <name type="scientific">Sandaracinus amylolyticus</name>
    <dbReference type="NCBI Taxonomy" id="927083"/>
    <lineage>
        <taxon>Bacteria</taxon>
        <taxon>Pseudomonadati</taxon>
        <taxon>Myxococcota</taxon>
        <taxon>Polyangia</taxon>
        <taxon>Polyangiales</taxon>
        <taxon>Sandaracinaceae</taxon>
        <taxon>Sandaracinus</taxon>
    </lineage>
</organism>
<evidence type="ECO:0000256" key="1">
    <source>
        <dbReference type="SAM" id="MobiDB-lite"/>
    </source>
</evidence>
<evidence type="ECO:0000313" key="2">
    <source>
        <dbReference type="EMBL" id="AKF04585.1"/>
    </source>
</evidence>
<gene>
    <name evidence="2" type="ORF">DB32_001734</name>
</gene>
<protein>
    <submittedName>
        <fullName evidence="2">Uncharacterized protein</fullName>
    </submittedName>
</protein>
<feature type="compositionally biased region" description="Basic residues" evidence="1">
    <location>
        <begin position="1"/>
        <end position="25"/>
    </location>
</feature>
<feature type="region of interest" description="Disordered" evidence="1">
    <location>
        <begin position="1"/>
        <end position="46"/>
    </location>
</feature>
<sequence length="46" mass="4990">MGGAHRSHRGVSPRRQRRRASRRVHVGPLNPSKGRSLGDSGESQAS</sequence>
<reference evidence="2 3" key="1">
    <citation type="submission" date="2015-03" db="EMBL/GenBank/DDBJ databases">
        <title>Genome assembly of Sandaracinus amylolyticus DSM 53668.</title>
        <authorList>
            <person name="Sharma G."/>
            <person name="Subramanian S."/>
        </authorList>
    </citation>
    <scope>NUCLEOTIDE SEQUENCE [LARGE SCALE GENOMIC DNA]</scope>
    <source>
        <strain evidence="2 3">DSM 53668</strain>
    </source>
</reference>